<keyword evidence="5 11" id="KW-0812">Transmembrane</keyword>
<evidence type="ECO:0000256" key="7">
    <source>
        <dbReference type="ARBA" id="ARBA00022833"/>
    </source>
</evidence>
<dbReference type="AlphaFoldDB" id="A0A4Y8WNV9"/>
<evidence type="ECO:0000256" key="2">
    <source>
        <dbReference type="ARBA" id="ARBA00004141"/>
    </source>
</evidence>
<keyword evidence="7 11" id="KW-0862">Zinc</keyword>
<comment type="cofactor">
    <cofactor evidence="1 11">
        <name>Zn(2+)</name>
        <dbReference type="ChEBI" id="CHEBI:29105"/>
    </cofactor>
</comment>
<organism evidence="12 13">
    <name type="scientific">Porphyromonas levii</name>
    <dbReference type="NCBI Taxonomy" id="28114"/>
    <lineage>
        <taxon>Bacteria</taxon>
        <taxon>Pseudomonadati</taxon>
        <taxon>Bacteroidota</taxon>
        <taxon>Bacteroidia</taxon>
        <taxon>Bacteroidales</taxon>
        <taxon>Porphyromonadaceae</taxon>
        <taxon>Porphyromonas</taxon>
    </lineage>
</organism>
<gene>
    <name evidence="12" type="primary">rseP</name>
    <name evidence="12" type="ORF">E4P47_05495</name>
</gene>
<dbReference type="CDD" id="cd06163">
    <property type="entry name" value="S2P-M50_PDZ_RseP-like"/>
    <property type="match status" value="1"/>
</dbReference>
<dbReference type="NCBIfam" id="TIGR00054">
    <property type="entry name" value="RIP metalloprotease RseP"/>
    <property type="match status" value="1"/>
</dbReference>
<feature type="transmembrane region" description="Helical" evidence="11">
    <location>
        <begin position="365"/>
        <end position="385"/>
    </location>
</feature>
<keyword evidence="10 11" id="KW-0472">Membrane</keyword>
<evidence type="ECO:0000256" key="5">
    <source>
        <dbReference type="ARBA" id="ARBA00022692"/>
    </source>
</evidence>
<evidence type="ECO:0000313" key="13">
    <source>
        <dbReference type="Proteomes" id="UP000297225"/>
    </source>
</evidence>
<comment type="caution">
    <text evidence="12">The sequence shown here is derived from an EMBL/GenBank/DDBJ whole genome shotgun (WGS) entry which is preliminary data.</text>
</comment>
<feature type="transmembrane region" description="Helical" evidence="11">
    <location>
        <begin position="106"/>
        <end position="131"/>
    </location>
</feature>
<dbReference type="Pfam" id="PF02163">
    <property type="entry name" value="Peptidase_M50"/>
    <property type="match status" value="1"/>
</dbReference>
<feature type="transmembrane region" description="Helical" evidence="11">
    <location>
        <begin position="6"/>
        <end position="28"/>
    </location>
</feature>
<sequence>MGILIKVIQLLLSLSILVFIHELGHFFFARLFGIRVNKFFLFFDLGGKALWRHKPKGSDTEYGVGWLPLGGYCQIDGMVDESLAVEGLESEPEPHQFRSRPIWQRFLVMIGGVLFNVLLATLIYGGIAYYWGSEKLPLKNVGDNLVYSSVGHEMGLEDGDLPVAVDGNELKYFEGTLLQEIANGEQLTVLRDGAQVDIEIPVDFMRAVLASGETFFRMDMPALVDSIVIGGAGASSGIEKGDKIVAVNGTPMDKFSQIMTKLQELRGDSLTLSLLRGGEVIAIRTYSDSEQGIGIAFATPNKIFITERQEYGLLASIPAGVREAYRQVVSYADQLKYVATPEGAQSLGGLGTMGSLFPSTFDWRAFWGMTAFLSVILAVMNILPIPGLDGGHIMFLIYEAVAGRPPSLKWQTRFQIIGMILLLLLVLYANVNDVIRFLF</sequence>
<evidence type="ECO:0000256" key="8">
    <source>
        <dbReference type="ARBA" id="ARBA00022989"/>
    </source>
</evidence>
<keyword evidence="4 12" id="KW-0645">Protease</keyword>
<dbReference type="RefSeq" id="WP_018357457.1">
    <property type="nucleotide sequence ID" value="NZ_CP197400.1"/>
</dbReference>
<keyword evidence="6 11" id="KW-0378">Hydrolase</keyword>
<dbReference type="InterPro" id="IPR008915">
    <property type="entry name" value="Peptidase_M50"/>
</dbReference>
<dbReference type="InterPro" id="IPR041489">
    <property type="entry name" value="PDZ_6"/>
</dbReference>
<evidence type="ECO:0000256" key="6">
    <source>
        <dbReference type="ARBA" id="ARBA00022801"/>
    </source>
</evidence>
<dbReference type="GO" id="GO:0016020">
    <property type="term" value="C:membrane"/>
    <property type="evidence" value="ECO:0007669"/>
    <property type="project" value="UniProtKB-SubCell"/>
</dbReference>
<dbReference type="InterPro" id="IPR004387">
    <property type="entry name" value="Pept_M50_Zn"/>
</dbReference>
<dbReference type="Gene3D" id="2.30.42.10">
    <property type="match status" value="1"/>
</dbReference>
<dbReference type="PANTHER" id="PTHR42837:SF2">
    <property type="entry name" value="MEMBRANE METALLOPROTEASE ARASP2, CHLOROPLASTIC-RELATED"/>
    <property type="match status" value="1"/>
</dbReference>
<comment type="similarity">
    <text evidence="3 11">Belongs to the peptidase M50B family.</text>
</comment>
<evidence type="ECO:0000313" key="12">
    <source>
        <dbReference type="EMBL" id="TFH95009.1"/>
    </source>
</evidence>
<dbReference type="OrthoDB" id="9782003at2"/>
<dbReference type="PANTHER" id="PTHR42837">
    <property type="entry name" value="REGULATOR OF SIGMA-E PROTEASE RSEP"/>
    <property type="match status" value="1"/>
</dbReference>
<dbReference type="GO" id="GO:0046872">
    <property type="term" value="F:metal ion binding"/>
    <property type="evidence" value="ECO:0007669"/>
    <property type="project" value="UniProtKB-KW"/>
</dbReference>
<evidence type="ECO:0000256" key="3">
    <source>
        <dbReference type="ARBA" id="ARBA00007931"/>
    </source>
</evidence>
<dbReference type="EMBL" id="SPNC01000071">
    <property type="protein sequence ID" value="TFH95009.1"/>
    <property type="molecule type" value="Genomic_DNA"/>
</dbReference>
<dbReference type="GO" id="GO:0006508">
    <property type="term" value="P:proteolysis"/>
    <property type="evidence" value="ECO:0007669"/>
    <property type="project" value="UniProtKB-KW"/>
</dbReference>
<dbReference type="SMART" id="SM00228">
    <property type="entry name" value="PDZ"/>
    <property type="match status" value="1"/>
</dbReference>
<dbReference type="STRING" id="1122973.GCA_000379925_00174"/>
<keyword evidence="11" id="KW-0479">Metal-binding</keyword>
<dbReference type="InterPro" id="IPR036034">
    <property type="entry name" value="PDZ_sf"/>
</dbReference>
<dbReference type="SUPFAM" id="SSF50156">
    <property type="entry name" value="PDZ domain-like"/>
    <property type="match status" value="2"/>
</dbReference>
<evidence type="ECO:0000256" key="11">
    <source>
        <dbReference type="RuleBase" id="RU362031"/>
    </source>
</evidence>
<dbReference type="GO" id="GO:0004222">
    <property type="term" value="F:metalloendopeptidase activity"/>
    <property type="evidence" value="ECO:0007669"/>
    <property type="project" value="InterPro"/>
</dbReference>
<evidence type="ECO:0000256" key="4">
    <source>
        <dbReference type="ARBA" id="ARBA00022670"/>
    </source>
</evidence>
<keyword evidence="8 11" id="KW-1133">Transmembrane helix</keyword>
<dbReference type="Proteomes" id="UP000297225">
    <property type="component" value="Unassembled WGS sequence"/>
</dbReference>
<accession>A0A4Y8WNV9</accession>
<reference evidence="12 13" key="1">
    <citation type="submission" date="2019-03" db="EMBL/GenBank/DDBJ databases">
        <title>Porphyromonas levii Isolated from the Uterus of Dairy Cows.</title>
        <authorList>
            <person name="Francis A.M."/>
        </authorList>
    </citation>
    <scope>NUCLEOTIDE SEQUENCE [LARGE SCALE GENOMIC DNA]</scope>
    <source>
        <strain evidence="12 13">AF5678</strain>
    </source>
</reference>
<keyword evidence="13" id="KW-1185">Reference proteome</keyword>
<evidence type="ECO:0000256" key="10">
    <source>
        <dbReference type="ARBA" id="ARBA00023136"/>
    </source>
</evidence>
<dbReference type="EC" id="3.4.24.-" evidence="11"/>
<dbReference type="InterPro" id="IPR001478">
    <property type="entry name" value="PDZ"/>
</dbReference>
<evidence type="ECO:0000256" key="9">
    <source>
        <dbReference type="ARBA" id="ARBA00023049"/>
    </source>
</evidence>
<evidence type="ECO:0000256" key="1">
    <source>
        <dbReference type="ARBA" id="ARBA00001947"/>
    </source>
</evidence>
<comment type="subcellular location">
    <subcellularLocation>
        <location evidence="2">Membrane</location>
        <topology evidence="2">Multi-pass membrane protein</topology>
    </subcellularLocation>
</comment>
<feature type="transmembrane region" description="Helical" evidence="11">
    <location>
        <begin position="414"/>
        <end position="431"/>
    </location>
</feature>
<protein>
    <recommendedName>
        <fullName evidence="11">Zinc metalloprotease</fullName>
        <ecNumber evidence="11">3.4.24.-</ecNumber>
    </recommendedName>
</protein>
<name>A0A4Y8WNV9_9PORP</name>
<keyword evidence="9 11" id="KW-0482">Metalloprotease</keyword>
<dbReference type="Pfam" id="PF17820">
    <property type="entry name" value="PDZ_6"/>
    <property type="match status" value="1"/>
</dbReference>
<proteinExistence type="inferred from homology"/>